<evidence type="ECO:0000313" key="3">
    <source>
        <dbReference type="Proteomes" id="UP000625711"/>
    </source>
</evidence>
<name>A0A834LY59_RHYFE</name>
<evidence type="ECO:0000313" key="1">
    <source>
        <dbReference type="EMBL" id="KAF7263443.1"/>
    </source>
</evidence>
<dbReference type="EMBL" id="JAACXV010021423">
    <property type="protein sequence ID" value="KAF7263444.1"/>
    <property type="molecule type" value="Genomic_DNA"/>
</dbReference>
<dbReference type="Proteomes" id="UP000625711">
    <property type="component" value="Unassembled WGS sequence"/>
</dbReference>
<dbReference type="EMBL" id="JAACXV010021424">
    <property type="protein sequence ID" value="KAF7263443.1"/>
    <property type="molecule type" value="Genomic_DNA"/>
</dbReference>
<sequence length="64" mass="6677">GLYWQMGYESCRLNGGRGPRANGGSGGGGTYTHIRRLSRLGTAVSSLFTVFRIGEREAGGAGLS</sequence>
<organism evidence="1 3">
    <name type="scientific">Rhynchophorus ferrugineus</name>
    <name type="common">Red palm weevil</name>
    <name type="synonym">Curculio ferrugineus</name>
    <dbReference type="NCBI Taxonomy" id="354439"/>
    <lineage>
        <taxon>Eukaryota</taxon>
        <taxon>Metazoa</taxon>
        <taxon>Ecdysozoa</taxon>
        <taxon>Arthropoda</taxon>
        <taxon>Hexapoda</taxon>
        <taxon>Insecta</taxon>
        <taxon>Pterygota</taxon>
        <taxon>Neoptera</taxon>
        <taxon>Endopterygota</taxon>
        <taxon>Coleoptera</taxon>
        <taxon>Polyphaga</taxon>
        <taxon>Cucujiformia</taxon>
        <taxon>Curculionidae</taxon>
        <taxon>Dryophthorinae</taxon>
        <taxon>Rhynchophorus</taxon>
    </lineage>
</organism>
<keyword evidence="3" id="KW-1185">Reference proteome</keyword>
<reference evidence="1" key="1">
    <citation type="submission" date="2020-08" db="EMBL/GenBank/DDBJ databases">
        <title>Genome sequencing and assembly of the red palm weevil Rhynchophorus ferrugineus.</title>
        <authorList>
            <person name="Dias G.B."/>
            <person name="Bergman C.M."/>
            <person name="Manee M."/>
        </authorList>
    </citation>
    <scope>NUCLEOTIDE SEQUENCE</scope>
    <source>
        <strain evidence="1">AA-2017</strain>
        <tissue evidence="1">Whole larva</tissue>
    </source>
</reference>
<evidence type="ECO:0000313" key="2">
    <source>
        <dbReference type="EMBL" id="KAF7263444.1"/>
    </source>
</evidence>
<protein>
    <submittedName>
        <fullName evidence="1">Uncharacterized protein</fullName>
    </submittedName>
</protein>
<feature type="non-terminal residue" evidence="1">
    <location>
        <position position="1"/>
    </location>
</feature>
<accession>A0A834LY59</accession>
<comment type="caution">
    <text evidence="1">The sequence shown here is derived from an EMBL/GenBank/DDBJ whole genome shotgun (WGS) entry which is preliminary data.</text>
</comment>
<proteinExistence type="predicted"/>
<dbReference type="AlphaFoldDB" id="A0A834LY59"/>
<gene>
    <name evidence="2" type="ORF">GWI33_002283</name>
    <name evidence="1" type="ORF">GWI33_002284</name>
</gene>